<evidence type="ECO:0000313" key="1">
    <source>
        <dbReference type="EMBL" id="ETP42583.1"/>
    </source>
</evidence>
<accession>W2Z5M8</accession>
<protein>
    <submittedName>
        <fullName evidence="1">Uncharacterized protein</fullName>
    </submittedName>
</protein>
<evidence type="ECO:0000313" key="2">
    <source>
        <dbReference type="Proteomes" id="UP000018948"/>
    </source>
</evidence>
<sequence>MTSSVIAICRETRAPYAAHDDAPWAPLEKVVVDESYANNGWRAADDVQRVDVPLDGSSLTQQ</sequence>
<gene>
    <name evidence="1" type="ORF">F442_10523</name>
</gene>
<dbReference type="EMBL" id="ANIY01002183">
    <property type="protein sequence ID" value="ETP42583.1"/>
    <property type="molecule type" value="Genomic_DNA"/>
</dbReference>
<name>W2Z5M8_PHYNI</name>
<dbReference type="AlphaFoldDB" id="W2Z5M8"/>
<comment type="caution">
    <text evidence="1">The sequence shown here is derived from an EMBL/GenBank/DDBJ whole genome shotgun (WGS) entry which is preliminary data.</text>
</comment>
<dbReference type="Proteomes" id="UP000018948">
    <property type="component" value="Unassembled WGS sequence"/>
</dbReference>
<organism evidence="1 2">
    <name type="scientific">Phytophthora nicotianae P10297</name>
    <dbReference type="NCBI Taxonomy" id="1317064"/>
    <lineage>
        <taxon>Eukaryota</taxon>
        <taxon>Sar</taxon>
        <taxon>Stramenopiles</taxon>
        <taxon>Oomycota</taxon>
        <taxon>Peronosporomycetes</taxon>
        <taxon>Peronosporales</taxon>
        <taxon>Peronosporaceae</taxon>
        <taxon>Phytophthora</taxon>
    </lineage>
</organism>
<proteinExistence type="predicted"/>
<reference evidence="1 2" key="1">
    <citation type="submission" date="2013-11" db="EMBL/GenBank/DDBJ databases">
        <title>The Genome Sequence of Phytophthora parasitica P10297.</title>
        <authorList>
            <consortium name="The Broad Institute Genomics Platform"/>
            <person name="Russ C."/>
            <person name="Tyler B."/>
            <person name="Panabieres F."/>
            <person name="Shan W."/>
            <person name="Tripathy S."/>
            <person name="Grunwald N."/>
            <person name="Machado M."/>
            <person name="Johnson C.S."/>
            <person name="Walker B."/>
            <person name="Young S.K."/>
            <person name="Zeng Q."/>
            <person name="Gargeya S."/>
            <person name="Fitzgerald M."/>
            <person name="Haas B."/>
            <person name="Abouelleil A."/>
            <person name="Allen A.W."/>
            <person name="Alvarado L."/>
            <person name="Arachchi H.M."/>
            <person name="Berlin A.M."/>
            <person name="Chapman S.B."/>
            <person name="Gainer-Dewar J."/>
            <person name="Goldberg J."/>
            <person name="Griggs A."/>
            <person name="Gujja S."/>
            <person name="Hansen M."/>
            <person name="Howarth C."/>
            <person name="Imamovic A."/>
            <person name="Ireland A."/>
            <person name="Larimer J."/>
            <person name="McCowan C."/>
            <person name="Murphy C."/>
            <person name="Pearson M."/>
            <person name="Poon T.W."/>
            <person name="Priest M."/>
            <person name="Roberts A."/>
            <person name="Saif S."/>
            <person name="Shea T."/>
            <person name="Sisk P."/>
            <person name="Sykes S."/>
            <person name="Wortman J."/>
            <person name="Nusbaum C."/>
            <person name="Birren B."/>
        </authorList>
    </citation>
    <scope>NUCLEOTIDE SEQUENCE [LARGE SCALE GENOMIC DNA]</scope>
    <source>
        <strain evidence="1 2">P10297</strain>
    </source>
</reference>